<accession>A0A2J7TCN5</accession>
<organism evidence="1 2">
    <name type="scientific">Methylocella silvestris</name>
    <dbReference type="NCBI Taxonomy" id="199596"/>
    <lineage>
        <taxon>Bacteria</taxon>
        <taxon>Pseudomonadati</taxon>
        <taxon>Pseudomonadota</taxon>
        <taxon>Alphaproteobacteria</taxon>
        <taxon>Hyphomicrobiales</taxon>
        <taxon>Beijerinckiaceae</taxon>
        <taxon>Methylocella</taxon>
    </lineage>
</organism>
<dbReference type="Proteomes" id="UP000236286">
    <property type="component" value="Unassembled WGS sequence"/>
</dbReference>
<protein>
    <submittedName>
        <fullName evidence="1">Uncharacterized protein</fullName>
    </submittedName>
</protein>
<gene>
    <name evidence="1" type="ORF">CR492_18385</name>
</gene>
<proteinExistence type="predicted"/>
<sequence length="123" mass="12939">MALNVWSRVGMAGITPEVIGPFLTTGQRLGLPPKDEDGQGFGQAARSSGLTLNAITSIPVVDMAGAIFDALQTGIESIRDGWSGTRSEAKRAIGLIPLRNAMGILQAINAMVDHLPNKKQSGR</sequence>
<dbReference type="AlphaFoldDB" id="A0A2J7TCN5"/>
<name>A0A2J7TCN5_METSI</name>
<comment type="caution">
    <text evidence="1">The sequence shown here is derived from an EMBL/GenBank/DDBJ whole genome shotgun (WGS) entry which is preliminary data.</text>
</comment>
<reference evidence="1 2" key="1">
    <citation type="submission" date="2017-10" db="EMBL/GenBank/DDBJ databases">
        <title>Genome announcement of Methylocella silvestris TVC from permafrost.</title>
        <authorList>
            <person name="Wang J."/>
            <person name="Geng K."/>
            <person name="Ul-Haque F."/>
            <person name="Crombie A.T."/>
            <person name="Street L.E."/>
            <person name="Wookey P.A."/>
            <person name="Murrell J.C."/>
            <person name="Pratscher J."/>
        </authorList>
    </citation>
    <scope>NUCLEOTIDE SEQUENCE [LARGE SCALE GENOMIC DNA]</scope>
    <source>
        <strain evidence="1 2">TVC</strain>
    </source>
</reference>
<evidence type="ECO:0000313" key="2">
    <source>
        <dbReference type="Proteomes" id="UP000236286"/>
    </source>
</evidence>
<dbReference type="EMBL" id="PDZR01000030">
    <property type="protein sequence ID" value="PNG24531.1"/>
    <property type="molecule type" value="Genomic_DNA"/>
</dbReference>
<evidence type="ECO:0000313" key="1">
    <source>
        <dbReference type="EMBL" id="PNG24531.1"/>
    </source>
</evidence>